<accession>A0A848BVL5</accession>
<evidence type="ECO:0000313" key="2">
    <source>
        <dbReference type="Proteomes" id="UP000591071"/>
    </source>
</evidence>
<comment type="caution">
    <text evidence="1">The sequence shown here is derived from an EMBL/GenBank/DDBJ whole genome shotgun (WGS) entry which is preliminary data.</text>
</comment>
<evidence type="ECO:0000313" key="1">
    <source>
        <dbReference type="EMBL" id="NME28838.1"/>
    </source>
</evidence>
<dbReference type="RefSeq" id="WP_170087807.1">
    <property type="nucleotide sequence ID" value="NZ_JABAFG010000015.1"/>
</dbReference>
<dbReference type="EMBL" id="JABAFG010000015">
    <property type="protein sequence ID" value="NME28838.1"/>
    <property type="molecule type" value="Genomic_DNA"/>
</dbReference>
<organism evidence="1 2">
    <name type="scientific">Megasphaera hexanoica</name>
    <dbReference type="NCBI Taxonomy" id="1675036"/>
    <lineage>
        <taxon>Bacteria</taxon>
        <taxon>Bacillati</taxon>
        <taxon>Bacillota</taxon>
        <taxon>Negativicutes</taxon>
        <taxon>Veillonellales</taxon>
        <taxon>Veillonellaceae</taxon>
        <taxon>Megasphaera</taxon>
    </lineage>
</organism>
<proteinExistence type="predicted"/>
<sequence>MIQDTEVTVLYRGDNTQTSFSFPFPYRDADDIHGYIVDETGDETEITSNYRYDTTENKYIYPVQGTPLTPSQRIRLLRETPLQNNVDLPDKLPFSGIEKGMDWIVMMLQETIYRANIRQISVQEAIKQASLALTYAYKAEDEAIQAGKEVERATAEATEAAKQADIAAERAMQAGNYSAISFAATAKAWSASSAYSYPDVVAYTDGNTYRCIGTLVTGEVPTSSPYWVKITLDGENFFEIDEVGNLMPCISPTYSSRWELDSNGNIMPKEVI</sequence>
<reference evidence="1 2" key="1">
    <citation type="submission" date="2020-04" db="EMBL/GenBank/DDBJ databases">
        <authorList>
            <person name="Hitch T.C.A."/>
            <person name="Wylensek D."/>
            <person name="Clavel T."/>
        </authorList>
    </citation>
    <scope>NUCLEOTIDE SEQUENCE [LARGE SCALE GENOMIC DNA]</scope>
    <source>
        <strain evidence="1 2">Oil-RF-744-FAT-WT-6-1</strain>
    </source>
</reference>
<dbReference type="Proteomes" id="UP000591071">
    <property type="component" value="Unassembled WGS sequence"/>
</dbReference>
<protein>
    <submittedName>
        <fullName evidence="1">Uncharacterized protein</fullName>
    </submittedName>
</protein>
<gene>
    <name evidence="1" type="ORF">HF872_09435</name>
</gene>
<name>A0A848BVL5_9FIRM</name>
<dbReference type="AlphaFoldDB" id="A0A848BVL5"/>